<dbReference type="EMBL" id="JBJKTR010000019">
    <property type="protein sequence ID" value="KAL3331787.1"/>
    <property type="molecule type" value="Genomic_DNA"/>
</dbReference>
<sequence length="181" mass="20986">MLKDPKPINQMVKYPFSYPTIFPIYTKPKHQPKSPKQVPKKKIPIIFISPSIFTFFFQICFQMAGKNNENVGFVGYIECCQAEAPKGYNSDEIHKSTKTSYNDYGGGTSSRVTETYKSGEFVDRRSGREGYREEANYKSTYKVNDKTHGVTTEYETNVKYKTTTTYENPNKSNNYNRFNNY</sequence>
<comment type="caution">
    <text evidence="2">The sequence shown here is derived from an EMBL/GenBank/DDBJ whole genome shotgun (WGS) entry which is preliminary data.</text>
</comment>
<keyword evidence="1" id="KW-0472">Membrane</keyword>
<keyword evidence="1" id="KW-1133">Transmembrane helix</keyword>
<name>A0ABD2RIY6_9SOLN</name>
<protein>
    <submittedName>
        <fullName evidence="2">Uncharacterized protein</fullName>
    </submittedName>
</protein>
<accession>A0ABD2RIY6</accession>
<proteinExistence type="predicted"/>
<reference evidence="2 3" key="1">
    <citation type="submission" date="2024-05" db="EMBL/GenBank/DDBJ databases">
        <title>De novo assembly of an allotetraploid wild potato.</title>
        <authorList>
            <person name="Hosaka A.J."/>
        </authorList>
    </citation>
    <scope>NUCLEOTIDE SEQUENCE [LARGE SCALE GENOMIC DNA]</scope>
    <source>
        <tissue evidence="2">Young leaves</tissue>
    </source>
</reference>
<keyword evidence="1" id="KW-0812">Transmembrane</keyword>
<evidence type="ECO:0000313" key="3">
    <source>
        <dbReference type="Proteomes" id="UP001627284"/>
    </source>
</evidence>
<keyword evidence="3" id="KW-1185">Reference proteome</keyword>
<feature type="transmembrane region" description="Helical" evidence="1">
    <location>
        <begin position="43"/>
        <end position="64"/>
    </location>
</feature>
<dbReference type="Proteomes" id="UP001627284">
    <property type="component" value="Unassembled WGS sequence"/>
</dbReference>
<organism evidence="2 3">
    <name type="scientific">Solanum stoloniferum</name>
    <dbReference type="NCBI Taxonomy" id="62892"/>
    <lineage>
        <taxon>Eukaryota</taxon>
        <taxon>Viridiplantae</taxon>
        <taxon>Streptophyta</taxon>
        <taxon>Embryophyta</taxon>
        <taxon>Tracheophyta</taxon>
        <taxon>Spermatophyta</taxon>
        <taxon>Magnoliopsida</taxon>
        <taxon>eudicotyledons</taxon>
        <taxon>Gunneridae</taxon>
        <taxon>Pentapetalae</taxon>
        <taxon>asterids</taxon>
        <taxon>lamiids</taxon>
        <taxon>Solanales</taxon>
        <taxon>Solanaceae</taxon>
        <taxon>Solanoideae</taxon>
        <taxon>Solaneae</taxon>
        <taxon>Solanum</taxon>
    </lineage>
</organism>
<evidence type="ECO:0000256" key="1">
    <source>
        <dbReference type="SAM" id="Phobius"/>
    </source>
</evidence>
<dbReference type="AlphaFoldDB" id="A0ABD2RIY6"/>
<evidence type="ECO:0000313" key="2">
    <source>
        <dbReference type="EMBL" id="KAL3331787.1"/>
    </source>
</evidence>
<gene>
    <name evidence="2" type="ORF">AABB24_032417</name>
</gene>